<proteinExistence type="predicted"/>
<organism evidence="2 3">
    <name type="scientific">Goodfellowiella coeruleoviolacea</name>
    <dbReference type="NCBI Taxonomy" id="334858"/>
    <lineage>
        <taxon>Bacteria</taxon>
        <taxon>Bacillati</taxon>
        <taxon>Actinomycetota</taxon>
        <taxon>Actinomycetes</taxon>
        <taxon>Pseudonocardiales</taxon>
        <taxon>Pseudonocardiaceae</taxon>
        <taxon>Goodfellowiella</taxon>
    </lineage>
</organism>
<evidence type="ECO:0000256" key="1">
    <source>
        <dbReference type="SAM" id="MobiDB-lite"/>
    </source>
</evidence>
<evidence type="ECO:0000313" key="3">
    <source>
        <dbReference type="Proteomes" id="UP001206128"/>
    </source>
</evidence>
<gene>
    <name evidence="2" type="ORF">LX83_002946</name>
</gene>
<evidence type="ECO:0000313" key="2">
    <source>
        <dbReference type="EMBL" id="MCP2166087.1"/>
    </source>
</evidence>
<accession>A0AAE3KGN2</accession>
<sequence>MADAEGLPRPRGALRRGVAAVLAVLAAAVPLTGCAAEVVPGRAGPVRLDEAGRQLLAGYFDEINQAGDQGAGQQHAAFRRRQHPDYQNQLCDLGDLTLRLEPTLSTLRPDAGWTPPDSAGRPSGERPRGAVYVVAVTVTVRREGVPVGSQIGSQRLVLLDGTAYGFAPCLSG</sequence>
<feature type="region of interest" description="Disordered" evidence="1">
    <location>
        <begin position="106"/>
        <end position="126"/>
    </location>
</feature>
<dbReference type="EMBL" id="JAMTCK010000006">
    <property type="protein sequence ID" value="MCP2166087.1"/>
    <property type="molecule type" value="Genomic_DNA"/>
</dbReference>
<comment type="caution">
    <text evidence="2">The sequence shown here is derived from an EMBL/GenBank/DDBJ whole genome shotgun (WGS) entry which is preliminary data.</text>
</comment>
<keyword evidence="3" id="KW-1185">Reference proteome</keyword>
<dbReference type="Proteomes" id="UP001206128">
    <property type="component" value="Unassembled WGS sequence"/>
</dbReference>
<name>A0AAE3KGN2_9PSEU</name>
<dbReference type="AlphaFoldDB" id="A0AAE3KGN2"/>
<dbReference type="RefSeq" id="WP_253771609.1">
    <property type="nucleotide sequence ID" value="NZ_JAMTCK010000006.1"/>
</dbReference>
<protein>
    <submittedName>
        <fullName evidence="2">Uncharacterized protein</fullName>
    </submittedName>
</protein>
<reference evidence="2" key="1">
    <citation type="submission" date="2022-06" db="EMBL/GenBank/DDBJ databases">
        <title>Genomic Encyclopedia of Archaeal and Bacterial Type Strains, Phase II (KMG-II): from individual species to whole genera.</title>
        <authorList>
            <person name="Goeker M."/>
        </authorList>
    </citation>
    <scope>NUCLEOTIDE SEQUENCE</scope>
    <source>
        <strain evidence="2">DSM 43935</strain>
    </source>
</reference>